<feature type="region of interest" description="Disordered" evidence="1">
    <location>
        <begin position="841"/>
        <end position="860"/>
    </location>
</feature>
<sequence>MEDDDGSKDGGTGKIGFRPSTDATTCQTTPQSGIPAWMLARNNSVHAPVSGRPSALESRKLSSTPFPLVRTADHYLAERQLSNMRARNVTSEPKASPPPSKPSPSVGLDALNDDQALALLLKNGTVAGMLQNAFDARVEEHQQKLVRAYNQRLLELEEYTRSWRDATKELWSALSEGTLKPNSHQREALLWKGPQETGSCFDPDLPSEPQEVVEKEFDSGGRVACISVKVSGSSQSRSHFNRQEWIDSNGFGSSNFKNLGQSLRSFMKIQHGPRLLFRLKHDDGKIEYRPFTSVASTTRNISKGDEIIEMTPSNVALMGKAFCYLKDANDRFLEKRSADSGTDVSAAELSFLYDRFSQEPTKRHVDVLSLQFGKKKLNYVLFSAKSDIPVIPKRLLIARPCYAATDGSINGVKFFDVGSDTHTTRQDNGEEILLFEDKLVFNRLALSLCWCIKQGIVSASLGMKSPVPSLGKISLTTGHVLSLEQNDELREWITDIKGSPTDFVSQSSKLLLFMRSSHLPGQEFSKFLETVPTCGRIIFRLRNSPKDFTFFSWKGNKHMTSPLLEPLDIVVDFSIQNMLLFWKTFCILKDRHNYLLSQVAGPLAEVSRKACDDLYKKLVQHYPESLPPKKKKKTLIQSLSLPLKYENNEEVFDGEAEGIQINRRLVIARPYHQGNRVIGAEFFDTASGARKGRVSTADIVLTEDTATLMDIGHLLEQVILEGMLPAIRQEYATRPRSIEFPQHVPSPQIPPAEESEQPGKTVDVAKSFTKTCMALHDIGLEQQDISAVLKTLASPYPPLFQRTLALSDGLRELRNETCHDNPDPQTRNQWLAIGGELEDVRSLSPSPEQDSPIDNQPQSPVAEAEVLPFGLTNQRILKDPSAGSDDSDLIMLDGQPKSIAFPRREKHLLPVADQEFQMGKRPKLSTPEPFTGVGELLLQTLHLGKRDSVEAFNPLPPPSAITTAELHRLREQLLRLGDRLQDSVDQIEESTIGGKIEEIEKLRMAIERFEGVLEAQREIEQRQEDKAEARRWRTFDSYGKKYPRNAKPGQCRERLDPQEYHWPPE</sequence>
<name>A0ABR4EQZ2_9PEZI</name>
<feature type="compositionally biased region" description="Polar residues" evidence="1">
    <location>
        <begin position="21"/>
        <end position="32"/>
    </location>
</feature>
<evidence type="ECO:0000313" key="3">
    <source>
        <dbReference type="Proteomes" id="UP001600888"/>
    </source>
</evidence>
<comment type="caution">
    <text evidence="2">The sequence shown here is derived from an EMBL/GenBank/DDBJ whole genome shotgun (WGS) entry which is preliminary data.</text>
</comment>
<evidence type="ECO:0000256" key="1">
    <source>
        <dbReference type="SAM" id="MobiDB-lite"/>
    </source>
</evidence>
<feature type="region of interest" description="Disordered" evidence="1">
    <location>
        <begin position="1038"/>
        <end position="1065"/>
    </location>
</feature>
<evidence type="ECO:0008006" key="4">
    <source>
        <dbReference type="Google" id="ProtNLM"/>
    </source>
</evidence>
<accession>A0ABR4EQZ2</accession>
<protein>
    <recommendedName>
        <fullName evidence="4">PH domain-containing protein</fullName>
    </recommendedName>
</protein>
<evidence type="ECO:0000313" key="2">
    <source>
        <dbReference type="EMBL" id="KAL2284850.1"/>
    </source>
</evidence>
<dbReference type="Proteomes" id="UP001600888">
    <property type="component" value="Unassembled WGS sequence"/>
</dbReference>
<feature type="region of interest" description="Disordered" evidence="1">
    <location>
        <begin position="1"/>
        <end position="34"/>
    </location>
</feature>
<feature type="compositionally biased region" description="Polar residues" evidence="1">
    <location>
        <begin position="81"/>
        <end position="90"/>
    </location>
</feature>
<proteinExistence type="predicted"/>
<organism evidence="2 3">
    <name type="scientific">Diaporthe vaccinii</name>
    <dbReference type="NCBI Taxonomy" id="105482"/>
    <lineage>
        <taxon>Eukaryota</taxon>
        <taxon>Fungi</taxon>
        <taxon>Dikarya</taxon>
        <taxon>Ascomycota</taxon>
        <taxon>Pezizomycotina</taxon>
        <taxon>Sordariomycetes</taxon>
        <taxon>Sordariomycetidae</taxon>
        <taxon>Diaporthales</taxon>
        <taxon>Diaporthaceae</taxon>
        <taxon>Diaporthe</taxon>
        <taxon>Diaporthe eres species complex</taxon>
    </lineage>
</organism>
<dbReference type="EMBL" id="JBAWTH010000034">
    <property type="protein sequence ID" value="KAL2284850.1"/>
    <property type="molecule type" value="Genomic_DNA"/>
</dbReference>
<keyword evidence="3" id="KW-1185">Reference proteome</keyword>
<feature type="region of interest" description="Disordered" evidence="1">
    <location>
        <begin position="81"/>
        <end position="108"/>
    </location>
</feature>
<reference evidence="2 3" key="1">
    <citation type="submission" date="2024-03" db="EMBL/GenBank/DDBJ databases">
        <title>A high-quality draft genome sequence of Diaporthe vaccinii, a causative agent of upright dieback and viscid rot disease in cranberry plants.</title>
        <authorList>
            <person name="Sarrasin M."/>
            <person name="Lang B.F."/>
            <person name="Burger G."/>
        </authorList>
    </citation>
    <scope>NUCLEOTIDE SEQUENCE [LARGE SCALE GENOMIC DNA]</scope>
    <source>
        <strain evidence="2 3">IS7</strain>
    </source>
</reference>
<gene>
    <name evidence="2" type="ORF">FJTKL_08673</name>
</gene>
<feature type="compositionally biased region" description="Polar residues" evidence="1">
    <location>
        <begin position="843"/>
        <end position="859"/>
    </location>
</feature>
<feature type="compositionally biased region" description="Basic and acidic residues" evidence="1">
    <location>
        <begin position="1050"/>
        <end position="1065"/>
    </location>
</feature>
<feature type="region of interest" description="Disordered" evidence="1">
    <location>
        <begin position="739"/>
        <end position="758"/>
    </location>
</feature>